<dbReference type="InterPro" id="IPR057326">
    <property type="entry name" value="KR_dom"/>
</dbReference>
<dbReference type="SUPFAM" id="SSF51735">
    <property type="entry name" value="NAD(P)-binding Rossmann-fold domains"/>
    <property type="match status" value="1"/>
</dbReference>
<organism evidence="5 6">
    <name type="scientific">Agromyces soli</name>
    <dbReference type="NCBI Taxonomy" id="659012"/>
    <lineage>
        <taxon>Bacteria</taxon>
        <taxon>Bacillati</taxon>
        <taxon>Actinomycetota</taxon>
        <taxon>Actinomycetes</taxon>
        <taxon>Micrococcales</taxon>
        <taxon>Microbacteriaceae</taxon>
        <taxon>Agromyces</taxon>
    </lineage>
</organism>
<dbReference type="PANTHER" id="PTHR43618">
    <property type="entry name" value="7-ALPHA-HYDROXYSTEROID DEHYDROGENASE"/>
    <property type="match status" value="1"/>
</dbReference>
<gene>
    <name evidence="5" type="ORF">MTP13_12715</name>
</gene>
<accession>A0ABY4AQD8</accession>
<dbReference type="SMART" id="SM00822">
    <property type="entry name" value="PKS_KR"/>
    <property type="match status" value="1"/>
</dbReference>
<proteinExistence type="inferred from homology"/>
<feature type="domain" description="Ketoreductase" evidence="4">
    <location>
        <begin position="16"/>
        <end position="194"/>
    </location>
</feature>
<keyword evidence="3" id="KW-0560">Oxidoreductase</keyword>
<dbReference type="EMBL" id="CP094533">
    <property type="protein sequence ID" value="UOE25205.1"/>
    <property type="molecule type" value="Genomic_DNA"/>
</dbReference>
<dbReference type="InterPro" id="IPR036291">
    <property type="entry name" value="NAD(P)-bd_dom_sf"/>
</dbReference>
<protein>
    <submittedName>
        <fullName evidence="5">SDR family oxidoreductase</fullName>
    </submittedName>
</protein>
<evidence type="ECO:0000313" key="5">
    <source>
        <dbReference type="EMBL" id="UOE25205.1"/>
    </source>
</evidence>
<name>A0ABY4AQD8_9MICO</name>
<evidence type="ECO:0000256" key="1">
    <source>
        <dbReference type="ARBA" id="ARBA00006484"/>
    </source>
</evidence>
<evidence type="ECO:0000256" key="3">
    <source>
        <dbReference type="ARBA" id="ARBA00023002"/>
    </source>
</evidence>
<evidence type="ECO:0000313" key="6">
    <source>
        <dbReference type="Proteomes" id="UP000831304"/>
    </source>
</evidence>
<dbReference type="PANTHER" id="PTHR43618:SF8">
    <property type="entry name" value="7ALPHA-HYDROXYSTEROID DEHYDROGENASE"/>
    <property type="match status" value="1"/>
</dbReference>
<dbReference type="InterPro" id="IPR002347">
    <property type="entry name" value="SDR_fam"/>
</dbReference>
<sequence length="260" mass="26902">MTLAPSVAGLFDLERSTALVVGGTGVLGGRFCEALAAAGADVAVAGRSRERGEQVVRRVLDAGGAARFVELDATDRASVERAAADCGERGGIDILVNAPGVNSATPFEEITDAEWNLLLDTNLGSMFRTIQAFRPQLAAAGGGSVINISSASSGPPLSRVLAYGVAKAGVNSLTQYLARELASDGIRVNAIVPGFFPAEQNRALLSEQRVSDIVRHTPLGRLGEQHELDGALLWLASGRASGFVTGALIRVDGGFSAMTI</sequence>
<reference evidence="5 6" key="1">
    <citation type="submission" date="2022-03" db="EMBL/GenBank/DDBJ databases">
        <title>Agromyces sp. isolated from the gut of P. brevitarsis seulensis larvae.</title>
        <authorList>
            <person name="Won M."/>
            <person name="Kwon S.-W."/>
        </authorList>
    </citation>
    <scope>NUCLEOTIDE SEQUENCE [LARGE SCALE GENOMIC DNA]</scope>
    <source>
        <strain evidence="5 6">KACC 16215</strain>
    </source>
</reference>
<keyword evidence="6" id="KW-1185">Reference proteome</keyword>
<keyword evidence="2" id="KW-0521">NADP</keyword>
<dbReference type="InterPro" id="IPR052178">
    <property type="entry name" value="Sec_Metab_Biosynth_SDR"/>
</dbReference>
<dbReference type="Pfam" id="PF13561">
    <property type="entry name" value="adh_short_C2"/>
    <property type="match status" value="1"/>
</dbReference>
<dbReference type="PRINTS" id="PR00080">
    <property type="entry name" value="SDRFAMILY"/>
</dbReference>
<evidence type="ECO:0000259" key="4">
    <source>
        <dbReference type="SMART" id="SM00822"/>
    </source>
</evidence>
<comment type="similarity">
    <text evidence="1">Belongs to the short-chain dehydrogenases/reductases (SDR) family.</text>
</comment>
<evidence type="ECO:0000256" key="2">
    <source>
        <dbReference type="ARBA" id="ARBA00022857"/>
    </source>
</evidence>
<dbReference type="Gene3D" id="3.40.50.720">
    <property type="entry name" value="NAD(P)-binding Rossmann-like Domain"/>
    <property type="match status" value="1"/>
</dbReference>
<dbReference type="RefSeq" id="WP_243568110.1">
    <property type="nucleotide sequence ID" value="NZ_BAAARD010000008.1"/>
</dbReference>
<dbReference type="Proteomes" id="UP000831304">
    <property type="component" value="Chromosome"/>
</dbReference>
<dbReference type="PRINTS" id="PR00081">
    <property type="entry name" value="GDHRDH"/>
</dbReference>